<evidence type="ECO:0000256" key="1">
    <source>
        <dbReference type="SAM" id="Coils"/>
    </source>
</evidence>
<evidence type="ECO:0000313" key="3">
    <source>
        <dbReference type="Proteomes" id="UP000322976"/>
    </source>
</evidence>
<dbReference type="RefSeq" id="WP_149545913.1">
    <property type="nucleotide sequence ID" value="NZ_VTPS01000017.1"/>
</dbReference>
<comment type="caution">
    <text evidence="2">The sequence shown here is derived from an EMBL/GenBank/DDBJ whole genome shotgun (WGS) entry which is preliminary data.</text>
</comment>
<name>A0A5D8QAK0_9THEO</name>
<dbReference type="AlphaFoldDB" id="A0A5D8QAK0"/>
<protein>
    <submittedName>
        <fullName evidence="2">Uncharacterized protein</fullName>
    </submittedName>
</protein>
<gene>
    <name evidence="2" type="ORF">FWJ32_10530</name>
</gene>
<feature type="coiled-coil region" evidence="1">
    <location>
        <begin position="83"/>
        <end position="117"/>
    </location>
</feature>
<keyword evidence="3" id="KW-1185">Reference proteome</keyword>
<evidence type="ECO:0000313" key="2">
    <source>
        <dbReference type="EMBL" id="TZE81164.1"/>
    </source>
</evidence>
<reference evidence="2 3" key="1">
    <citation type="submission" date="2019-08" db="EMBL/GenBank/DDBJ databases">
        <title>Calorimonas adulescens gen. nov., sp. nov., an anaerobic thermophilic bacterium from Sakhalin hot spring.</title>
        <authorList>
            <person name="Khomyakova M.A."/>
            <person name="Merkel A.Y."/>
            <person name="Novikov A."/>
            <person name="Bonch-Osmolovskaya E.A."/>
            <person name="Slobodkin A.I."/>
        </authorList>
    </citation>
    <scope>NUCLEOTIDE SEQUENCE [LARGE SCALE GENOMIC DNA]</scope>
    <source>
        <strain evidence="2 3">A05MB</strain>
    </source>
</reference>
<sequence>MDCFSERFQAAKKRKEIADGIRAKINQVDRQIDELGVKISEFKKSMDKEKGDVDRLNRFSLSRLWASIRGNGVEKLKKEEQEYIEAKIRWEIATRQLEQLNKEREKLSLDLTALGNVDTEYEQVLKEKEEILKREDSPQKKRFLELIEKGETLKNKEKEIKEAINAGNRAADALRGLIDDLNTAENWGIYDMLGGGLIATAVKHSSIDKAEEQAYYAQNALSSLKKELADVNRYMDLGVHLGGLATFADYFFDGFFVDWAIQTRIEDAHSRAADQLGQVENLIAKLEFELNETVKGLERIEKEKKEILEG</sequence>
<accession>A0A5D8QAK0</accession>
<proteinExistence type="predicted"/>
<feature type="coiled-coil region" evidence="1">
    <location>
        <begin position="146"/>
        <end position="173"/>
    </location>
</feature>
<dbReference type="Proteomes" id="UP000322976">
    <property type="component" value="Unassembled WGS sequence"/>
</dbReference>
<organism evidence="2 3">
    <name type="scientific">Calorimonas adulescens</name>
    <dbReference type="NCBI Taxonomy" id="2606906"/>
    <lineage>
        <taxon>Bacteria</taxon>
        <taxon>Bacillati</taxon>
        <taxon>Bacillota</taxon>
        <taxon>Clostridia</taxon>
        <taxon>Thermoanaerobacterales</taxon>
        <taxon>Thermoanaerobacteraceae</taxon>
        <taxon>Calorimonas</taxon>
    </lineage>
</organism>
<dbReference type="EMBL" id="VTPS01000017">
    <property type="protein sequence ID" value="TZE81164.1"/>
    <property type="molecule type" value="Genomic_DNA"/>
</dbReference>
<keyword evidence="1" id="KW-0175">Coiled coil</keyword>